<evidence type="ECO:0000259" key="3">
    <source>
        <dbReference type="SMART" id="SM00563"/>
    </source>
</evidence>
<name>A0A3S0KF90_9DEIO</name>
<dbReference type="AlphaFoldDB" id="A0A3S0KF90"/>
<dbReference type="SUPFAM" id="SSF69593">
    <property type="entry name" value="Glycerol-3-phosphate (1)-acyltransferase"/>
    <property type="match status" value="1"/>
</dbReference>
<dbReference type="PANTHER" id="PTHR10434:SF11">
    <property type="entry name" value="1-ACYL-SN-GLYCEROL-3-PHOSPHATE ACYLTRANSFERASE"/>
    <property type="match status" value="1"/>
</dbReference>
<dbReference type="EMBL" id="RXPE01000028">
    <property type="protein sequence ID" value="RTR25414.1"/>
    <property type="molecule type" value="Genomic_DNA"/>
</dbReference>
<proteinExistence type="predicted"/>
<dbReference type="OrthoDB" id="9803035at2"/>
<feature type="domain" description="Phospholipid/glycerol acyltransferase" evidence="3">
    <location>
        <begin position="58"/>
        <end position="169"/>
    </location>
</feature>
<dbReference type="GO" id="GO:0006654">
    <property type="term" value="P:phosphatidic acid biosynthetic process"/>
    <property type="evidence" value="ECO:0007669"/>
    <property type="project" value="TreeGrafter"/>
</dbReference>
<sequence length="211" mass="22849">MLDLMTDASQAGARVPVPTVDPLVYEAVMQLTYLPVLLSGGHLEVHGREYVPPAGTPLIVACNHRSGLDPFVLARGLPPQSGRRIQFMAKQELFFPILGDIIRRGGSFPVDRDAKDVGSVRMALRVLQAGGTLGIFPEGSRAGGQLHGGVALMALKGRAPVMPAGLTRHGKRWVLRLGELLPYTLGARALMTQLEVEIERLSQPEFGQLWD</sequence>
<keyword evidence="1 4" id="KW-0808">Transferase</keyword>
<keyword evidence="5" id="KW-1185">Reference proteome</keyword>
<keyword evidence="2 4" id="KW-0012">Acyltransferase</keyword>
<protein>
    <submittedName>
        <fullName evidence="4">1-acyl-sn-glycerol-3-phosphate acyltransferase</fullName>
    </submittedName>
</protein>
<dbReference type="Pfam" id="PF01553">
    <property type="entry name" value="Acyltransferase"/>
    <property type="match status" value="1"/>
</dbReference>
<evidence type="ECO:0000313" key="5">
    <source>
        <dbReference type="Proteomes" id="UP000277766"/>
    </source>
</evidence>
<reference evidence="4 5" key="1">
    <citation type="submission" date="2018-12" db="EMBL/GenBank/DDBJ databases">
        <title>Deinococcus radiophilus ATCC 27603 genome sequencing and assembly.</title>
        <authorList>
            <person name="Maclea K.S."/>
            <person name="Maynard C.R."/>
        </authorList>
    </citation>
    <scope>NUCLEOTIDE SEQUENCE [LARGE SCALE GENOMIC DNA]</scope>
    <source>
        <strain evidence="4 5">ATCC 27603</strain>
    </source>
</reference>
<organism evidence="4 5">
    <name type="scientific">Deinococcus radiophilus</name>
    <dbReference type="NCBI Taxonomy" id="32062"/>
    <lineage>
        <taxon>Bacteria</taxon>
        <taxon>Thermotogati</taxon>
        <taxon>Deinococcota</taxon>
        <taxon>Deinococci</taxon>
        <taxon>Deinococcales</taxon>
        <taxon>Deinococcaceae</taxon>
        <taxon>Deinococcus</taxon>
    </lineage>
</organism>
<dbReference type="Proteomes" id="UP000277766">
    <property type="component" value="Unassembled WGS sequence"/>
</dbReference>
<gene>
    <name evidence="4" type="ORF">EJ104_11015</name>
</gene>
<dbReference type="GO" id="GO:0003841">
    <property type="term" value="F:1-acylglycerol-3-phosphate O-acyltransferase activity"/>
    <property type="evidence" value="ECO:0007669"/>
    <property type="project" value="TreeGrafter"/>
</dbReference>
<evidence type="ECO:0000313" key="4">
    <source>
        <dbReference type="EMBL" id="RTR25414.1"/>
    </source>
</evidence>
<dbReference type="SMART" id="SM00563">
    <property type="entry name" value="PlsC"/>
    <property type="match status" value="1"/>
</dbReference>
<evidence type="ECO:0000256" key="1">
    <source>
        <dbReference type="ARBA" id="ARBA00022679"/>
    </source>
</evidence>
<dbReference type="PANTHER" id="PTHR10434">
    <property type="entry name" value="1-ACYL-SN-GLYCEROL-3-PHOSPHATE ACYLTRANSFERASE"/>
    <property type="match status" value="1"/>
</dbReference>
<accession>A0A3S0KF90</accession>
<dbReference type="CDD" id="cd07989">
    <property type="entry name" value="LPLAT_AGPAT-like"/>
    <property type="match status" value="1"/>
</dbReference>
<evidence type="ECO:0000256" key="2">
    <source>
        <dbReference type="ARBA" id="ARBA00023315"/>
    </source>
</evidence>
<comment type="caution">
    <text evidence="4">The sequence shown here is derived from an EMBL/GenBank/DDBJ whole genome shotgun (WGS) entry which is preliminary data.</text>
</comment>
<dbReference type="InterPro" id="IPR002123">
    <property type="entry name" value="Plipid/glycerol_acylTrfase"/>
</dbReference>